<dbReference type="KEGG" id="bdr:105230542"/>
<dbReference type="RefSeq" id="XP_011209651.1">
    <property type="nucleotide sequence ID" value="XM_011211349.3"/>
</dbReference>
<name>A0A034W2E5_BACDO</name>
<proteinExistence type="predicted"/>
<sequence length="287" mass="32860">MQNYFNMLRTIADKLIARGDERRRNDRRNYKKITGYNFVIAVYAIVAILGSDLVAGVRGEECGQEEFTKCAEPLDMLHLTSELSIGAAKKDELLKLCNELKKGVRCIQSYTRRCMPLQQRNQFNKLYHGTNQFIRDLCNEGEFQDEYLKHAHCSEIAKKEFEGCANRYKETMVFLKPNKNQENHENITLNENIKTICCSINELVDCSEDAARKICGHDAAKFTRELVDKYAHSLTKIYCEDFTRHPEMCHDGLSDDGVSRHQSHLGRVIVLIISGVVAAFGAHMSIR</sequence>
<evidence type="ECO:0000313" key="5">
    <source>
        <dbReference type="RefSeq" id="XP_011209654.1"/>
    </source>
</evidence>
<accession>A0A034W2E5</accession>
<dbReference type="PANTHER" id="PTHR33964">
    <property type="entry name" value="RE45066P-RELATED"/>
    <property type="match status" value="1"/>
</dbReference>
<evidence type="ECO:0000256" key="1">
    <source>
        <dbReference type="SAM" id="Phobius"/>
    </source>
</evidence>
<organism evidence="2">
    <name type="scientific">Bactrocera dorsalis</name>
    <name type="common">Oriental fruit fly</name>
    <name type="synonym">Dacus dorsalis</name>
    <dbReference type="NCBI Taxonomy" id="27457"/>
    <lineage>
        <taxon>Eukaryota</taxon>
        <taxon>Metazoa</taxon>
        <taxon>Ecdysozoa</taxon>
        <taxon>Arthropoda</taxon>
        <taxon>Hexapoda</taxon>
        <taxon>Insecta</taxon>
        <taxon>Pterygota</taxon>
        <taxon>Neoptera</taxon>
        <taxon>Endopterygota</taxon>
        <taxon>Diptera</taxon>
        <taxon>Brachycera</taxon>
        <taxon>Muscomorpha</taxon>
        <taxon>Tephritoidea</taxon>
        <taxon>Tephritidae</taxon>
        <taxon>Bactrocera</taxon>
        <taxon>Bactrocera</taxon>
    </lineage>
</organism>
<dbReference type="RefSeq" id="XP_019847460.2">
    <property type="nucleotide sequence ID" value="XM_019991901.3"/>
</dbReference>
<keyword evidence="3" id="KW-1185">Reference proteome</keyword>
<protein>
    <submittedName>
        <fullName evidence="4 5">uncharacterized protein LOC105230542</fullName>
    </submittedName>
</protein>
<dbReference type="EMBL" id="GAKP01010989">
    <property type="protein sequence ID" value="JAC47963.1"/>
    <property type="molecule type" value="Transcribed_RNA"/>
</dbReference>
<dbReference type="OrthoDB" id="10051804at2759"/>
<keyword evidence="1" id="KW-0812">Transmembrane</keyword>
<evidence type="ECO:0000313" key="2">
    <source>
        <dbReference type="EMBL" id="JAC47963.1"/>
    </source>
</evidence>
<reference evidence="4 5" key="2">
    <citation type="submission" date="2022-04" db="UniProtKB">
        <authorList>
            <consortium name="RefSeq"/>
        </authorList>
    </citation>
    <scope>IDENTIFICATION</scope>
    <source>
        <strain evidence="4 5">Punador</strain>
    </source>
</reference>
<feature type="transmembrane region" description="Helical" evidence="1">
    <location>
        <begin position="33"/>
        <end position="55"/>
    </location>
</feature>
<dbReference type="AlphaFoldDB" id="A0A034W2E5"/>
<evidence type="ECO:0000313" key="3">
    <source>
        <dbReference type="Proteomes" id="UP001652620"/>
    </source>
</evidence>
<keyword evidence="1" id="KW-1133">Transmembrane helix</keyword>
<dbReference type="GeneID" id="105230542"/>
<evidence type="ECO:0000313" key="4">
    <source>
        <dbReference type="RefSeq" id="XP_011209651.1"/>
    </source>
</evidence>
<dbReference type="RefSeq" id="XP_011209652.2">
    <property type="nucleotide sequence ID" value="XM_011211350.4"/>
</dbReference>
<reference evidence="2" key="1">
    <citation type="journal article" date="2014" name="BMC Genomics">
        <title>Characterizing the developmental transcriptome of the oriental fruit fly, Bactrocera dorsalis (Diptera: Tephritidae) through comparative genomic analysis with Drosophila melanogaster utilizing modENCODE datasets.</title>
        <authorList>
            <person name="Geib S.M."/>
            <person name="Calla B."/>
            <person name="Hall B."/>
            <person name="Hou S."/>
            <person name="Manoukis N.C."/>
        </authorList>
    </citation>
    <scope>NUCLEOTIDE SEQUENCE</scope>
    <source>
        <strain evidence="2">Punador</strain>
    </source>
</reference>
<dbReference type="EMBL" id="GAKP01010990">
    <property type="protein sequence ID" value="JAC47962.1"/>
    <property type="molecule type" value="Transcribed_RNA"/>
</dbReference>
<dbReference type="RefSeq" id="XP_011209654.1">
    <property type="nucleotide sequence ID" value="XM_011211352.3"/>
</dbReference>
<dbReference type="RefSeq" id="XP_011209654.2">
    <property type="nucleotide sequence ID" value="XM_011211352.4"/>
</dbReference>
<dbReference type="RefSeq" id="XP_011209651.2">
    <property type="nucleotide sequence ID" value="XM_011211349.4"/>
</dbReference>
<gene>
    <name evidence="4 5" type="primary">LOC105230542</name>
</gene>
<dbReference type="Proteomes" id="UP001652620">
    <property type="component" value="Chromosome 3"/>
</dbReference>
<dbReference type="PANTHER" id="PTHR33964:SF1">
    <property type="entry name" value="RE45066P"/>
    <property type="match status" value="1"/>
</dbReference>
<keyword evidence="1" id="KW-0472">Membrane</keyword>